<dbReference type="Proteomes" id="UP000310334">
    <property type="component" value="Unassembled WGS sequence"/>
</dbReference>
<keyword evidence="2" id="KW-1185">Reference proteome</keyword>
<dbReference type="Pfam" id="PF13350">
    <property type="entry name" value="Y_phosphatase3"/>
    <property type="match status" value="1"/>
</dbReference>
<reference evidence="1 2" key="1">
    <citation type="submission" date="2019-04" db="EMBL/GenBank/DDBJ databases">
        <title>Bacillus sediminilitoris sp. nov., isolated from a tidal flat sediment on the East China Sea.</title>
        <authorList>
            <person name="Wei Y."/>
            <person name="Mao H."/>
            <person name="Fang J."/>
        </authorList>
    </citation>
    <scope>NUCLEOTIDE SEQUENCE [LARGE SCALE GENOMIC DNA]</scope>
    <source>
        <strain evidence="1 2">DSL-17</strain>
    </source>
</reference>
<dbReference type="AlphaFoldDB" id="A0A4S4BR29"/>
<sequence length="44" mass="5183">MNRSYLEGVLKDIVKNYGSVENYFIEGCGIDKRILNRLHLRLLE</sequence>
<accession>A0A4S4BR29</accession>
<dbReference type="EMBL" id="SSNT01000015">
    <property type="protein sequence ID" value="THF77427.1"/>
    <property type="molecule type" value="Genomic_DNA"/>
</dbReference>
<gene>
    <name evidence="1" type="ORF">E6W99_18985</name>
</gene>
<evidence type="ECO:0000313" key="2">
    <source>
        <dbReference type="Proteomes" id="UP000310334"/>
    </source>
</evidence>
<organism evidence="1 2">
    <name type="scientific">Metabacillus sediminilitoris</name>
    <dbReference type="NCBI Taxonomy" id="2567941"/>
    <lineage>
        <taxon>Bacteria</taxon>
        <taxon>Bacillati</taxon>
        <taxon>Bacillota</taxon>
        <taxon>Bacilli</taxon>
        <taxon>Bacillales</taxon>
        <taxon>Bacillaceae</taxon>
        <taxon>Metabacillus</taxon>
    </lineage>
</organism>
<dbReference type="Gene3D" id="3.90.190.10">
    <property type="entry name" value="Protein tyrosine phosphatase superfamily"/>
    <property type="match status" value="1"/>
</dbReference>
<name>A0A4S4BR29_9BACI</name>
<dbReference type="InterPro" id="IPR029021">
    <property type="entry name" value="Prot-tyrosine_phosphatase-like"/>
</dbReference>
<dbReference type="OrthoDB" id="1188001at2"/>
<dbReference type="InterPro" id="IPR026893">
    <property type="entry name" value="Tyr/Ser_Pase_IphP-type"/>
</dbReference>
<dbReference type="GO" id="GO:0004721">
    <property type="term" value="F:phosphoprotein phosphatase activity"/>
    <property type="evidence" value="ECO:0007669"/>
    <property type="project" value="InterPro"/>
</dbReference>
<proteinExistence type="predicted"/>
<comment type="caution">
    <text evidence="1">The sequence shown here is derived from an EMBL/GenBank/DDBJ whole genome shotgun (WGS) entry which is preliminary data.</text>
</comment>
<protein>
    <submittedName>
        <fullName evidence="1">Tyrosine-protein phosphatase</fullName>
    </submittedName>
</protein>
<dbReference type="RefSeq" id="WP_136356738.1">
    <property type="nucleotide sequence ID" value="NZ_CP046266.1"/>
</dbReference>
<evidence type="ECO:0000313" key="1">
    <source>
        <dbReference type="EMBL" id="THF77427.1"/>
    </source>
</evidence>